<organism evidence="2 3">
    <name type="scientific">Umbelopsis vinacea</name>
    <dbReference type="NCBI Taxonomy" id="44442"/>
    <lineage>
        <taxon>Eukaryota</taxon>
        <taxon>Fungi</taxon>
        <taxon>Fungi incertae sedis</taxon>
        <taxon>Mucoromycota</taxon>
        <taxon>Mucoromycotina</taxon>
        <taxon>Umbelopsidomycetes</taxon>
        <taxon>Umbelopsidales</taxon>
        <taxon>Umbelopsidaceae</taxon>
        <taxon>Umbelopsis</taxon>
    </lineage>
</organism>
<feature type="transmembrane region" description="Helical" evidence="1">
    <location>
        <begin position="187"/>
        <end position="209"/>
    </location>
</feature>
<keyword evidence="1" id="KW-0812">Transmembrane</keyword>
<accession>A0A8H7UMC2</accession>
<gene>
    <name evidence="2" type="ORF">INT44_003240</name>
</gene>
<feature type="transmembrane region" description="Helical" evidence="1">
    <location>
        <begin position="124"/>
        <end position="146"/>
    </location>
</feature>
<evidence type="ECO:0000313" key="3">
    <source>
        <dbReference type="Proteomes" id="UP000612746"/>
    </source>
</evidence>
<comment type="caution">
    <text evidence="2">The sequence shown here is derived from an EMBL/GenBank/DDBJ whole genome shotgun (WGS) entry which is preliminary data.</text>
</comment>
<feature type="transmembrane region" description="Helical" evidence="1">
    <location>
        <begin position="216"/>
        <end position="244"/>
    </location>
</feature>
<dbReference type="EMBL" id="JAEPRA010000004">
    <property type="protein sequence ID" value="KAG2187012.1"/>
    <property type="molecule type" value="Genomic_DNA"/>
</dbReference>
<dbReference type="OrthoDB" id="2365950at2759"/>
<keyword evidence="3" id="KW-1185">Reference proteome</keyword>
<name>A0A8H7UMC2_9FUNG</name>
<keyword evidence="1" id="KW-0472">Membrane</keyword>
<reference evidence="2" key="1">
    <citation type="submission" date="2020-12" db="EMBL/GenBank/DDBJ databases">
        <title>Metabolic potential, ecology and presence of endohyphal bacteria is reflected in genomic diversity of Mucoromycotina.</title>
        <authorList>
            <person name="Muszewska A."/>
            <person name="Okrasinska A."/>
            <person name="Steczkiewicz K."/>
            <person name="Drgas O."/>
            <person name="Orlowska M."/>
            <person name="Perlinska-Lenart U."/>
            <person name="Aleksandrzak-Piekarczyk T."/>
            <person name="Szatraj K."/>
            <person name="Zielenkiewicz U."/>
            <person name="Pilsyk S."/>
            <person name="Malc E."/>
            <person name="Mieczkowski P."/>
            <person name="Kruszewska J.S."/>
            <person name="Biernat P."/>
            <person name="Pawlowska J."/>
        </authorList>
    </citation>
    <scope>NUCLEOTIDE SEQUENCE</scope>
    <source>
        <strain evidence="2">WA0000051536</strain>
    </source>
</reference>
<evidence type="ECO:0000256" key="1">
    <source>
        <dbReference type="SAM" id="Phobius"/>
    </source>
</evidence>
<proteinExistence type="predicted"/>
<protein>
    <submittedName>
        <fullName evidence="2">Uncharacterized protein</fullName>
    </submittedName>
</protein>
<keyword evidence="1" id="KW-1133">Transmembrane helix</keyword>
<dbReference type="AlphaFoldDB" id="A0A8H7UMC2"/>
<sequence>MSKTDHQYNEKSDLDKVHSHTETTVSFDRNSTVYSDVSTVYQDKDFLPVTDEDRVAGQLWLQYIPRYHPVTGVPVQTTFAGKKRRKYRGFRVFLLTTCIFTGSTMTLFGFLSHQIEAPRQVISIYYGLLSLASLLVSFCIASIISVSVDKSRGLTPPFIRRLDIIYILSCGQWSVIRTLCTANQSYFSSLVTNVVQTLISQIFSMAFIGGDVFQQYIGLIASIASWYSVVPILIGTSFAATYLFGIVGRTVYFPSDRDTVRRFVLGAQPGSYVVGPAMTSCVHRIRESFHARHHTCNNSDNRKDSENTSTKYEQELPLAGWEAVHSTTDHAITTKNVQMYVLTNGSTEEVQRAVRWAIRTHENVYLQGQFECGLCACSMAQLLRCSYVVVQHSNSNPPPKSRKDRSQRLYKKHPNIFLPWRWFSRA</sequence>
<feature type="transmembrane region" description="Helical" evidence="1">
    <location>
        <begin position="92"/>
        <end position="112"/>
    </location>
</feature>
<evidence type="ECO:0000313" key="2">
    <source>
        <dbReference type="EMBL" id="KAG2187012.1"/>
    </source>
</evidence>
<dbReference type="Proteomes" id="UP000612746">
    <property type="component" value="Unassembled WGS sequence"/>
</dbReference>